<gene>
    <name evidence="4" type="ORF">DRJ31_06705</name>
    <name evidence="5" type="ORF">DRJ33_00445</name>
</gene>
<evidence type="ECO:0000256" key="1">
    <source>
        <dbReference type="ARBA" id="ARBA00009173"/>
    </source>
</evidence>
<dbReference type="GO" id="GO:0015990">
    <property type="term" value="P:electron transport coupled proton transport"/>
    <property type="evidence" value="ECO:0007669"/>
    <property type="project" value="TreeGrafter"/>
</dbReference>
<evidence type="ECO:0000259" key="3">
    <source>
        <dbReference type="Pfam" id="PF01058"/>
    </source>
</evidence>
<dbReference type="InterPro" id="IPR006138">
    <property type="entry name" value="NADH_UQ_OxRdtase_20Kd_su"/>
</dbReference>
<dbReference type="EMBL" id="QMQX01000004">
    <property type="protein sequence ID" value="RLE53672.1"/>
    <property type="molecule type" value="Genomic_DNA"/>
</dbReference>
<dbReference type="AlphaFoldDB" id="A0A497END5"/>
<protein>
    <recommendedName>
        <fullName evidence="3">NADH:ubiquinone oxidoreductase-like 20kDa subunit domain-containing protein</fullName>
    </recommendedName>
</protein>
<evidence type="ECO:0000313" key="6">
    <source>
        <dbReference type="Proteomes" id="UP000272051"/>
    </source>
</evidence>
<dbReference type="InterPro" id="IPR006137">
    <property type="entry name" value="NADH_UbQ_OxRdtase-like_20kDa"/>
</dbReference>
<keyword evidence="2" id="KW-0004">4Fe-4S</keyword>
<dbReference type="GO" id="GO:0045271">
    <property type="term" value="C:respiratory chain complex I"/>
    <property type="evidence" value="ECO:0007669"/>
    <property type="project" value="TreeGrafter"/>
</dbReference>
<dbReference type="PANTHER" id="PTHR11995:SF14">
    <property type="entry name" value="NADH DEHYDROGENASE [UBIQUINONE] IRON-SULFUR PROTEIN 7, MITOCHONDRIAL"/>
    <property type="match status" value="1"/>
</dbReference>
<reference evidence="6 7" key="1">
    <citation type="submission" date="2018-06" db="EMBL/GenBank/DDBJ databases">
        <title>Extensive metabolic versatility and redundancy in microbially diverse, dynamic hydrothermal sediments.</title>
        <authorList>
            <person name="Dombrowski N."/>
            <person name="Teske A."/>
            <person name="Baker B.J."/>
        </authorList>
    </citation>
    <scope>NUCLEOTIDE SEQUENCE [LARGE SCALE GENOMIC DNA]</scope>
    <source>
        <strain evidence="5">B34_G17</strain>
        <strain evidence="4">B66_G16</strain>
    </source>
</reference>
<feature type="domain" description="NADH:ubiquinone oxidoreductase-like 20kDa subunit" evidence="3">
    <location>
        <begin position="38"/>
        <end position="145"/>
    </location>
</feature>
<evidence type="ECO:0000313" key="7">
    <source>
        <dbReference type="Proteomes" id="UP000278475"/>
    </source>
</evidence>
<organism evidence="4 7">
    <name type="scientific">Thermoproteota archaeon</name>
    <dbReference type="NCBI Taxonomy" id="2056631"/>
    <lineage>
        <taxon>Archaea</taxon>
        <taxon>Thermoproteota</taxon>
    </lineage>
</organism>
<dbReference type="NCBIfam" id="NF005012">
    <property type="entry name" value="PRK06411.1"/>
    <property type="match status" value="1"/>
</dbReference>
<name>A0A497END5_9CREN</name>
<accession>A0A497END5</accession>
<dbReference type="GO" id="GO:0046872">
    <property type="term" value="F:metal ion binding"/>
    <property type="evidence" value="ECO:0007669"/>
    <property type="project" value="UniProtKB-KW"/>
</dbReference>
<dbReference type="Gene3D" id="3.40.50.12280">
    <property type="match status" value="1"/>
</dbReference>
<evidence type="ECO:0000256" key="2">
    <source>
        <dbReference type="RuleBase" id="RU004464"/>
    </source>
</evidence>
<dbReference type="GO" id="GO:0009060">
    <property type="term" value="P:aerobic respiration"/>
    <property type="evidence" value="ECO:0007669"/>
    <property type="project" value="TreeGrafter"/>
</dbReference>
<proteinExistence type="inferred from homology"/>
<keyword evidence="2" id="KW-0411">Iron-sulfur</keyword>
<dbReference type="Proteomes" id="UP000278475">
    <property type="component" value="Unassembled WGS sequence"/>
</dbReference>
<sequence length="154" mass="17319">MSFPIGRVILGPVELVLRKVFDWSRHYSLWPAHFVTGCCSPEFMQTAGPRYDMERFGVLPLASVRQSDVLMVVGLVTKKMAKRIKLLYDQMPEPKYVMAIGACPISKGPFRESYSIVSLDEVVPVDVYVPGCPPRPEAILHGVMLLQRLVLEGR</sequence>
<dbReference type="Proteomes" id="UP000272051">
    <property type="component" value="Unassembled WGS sequence"/>
</dbReference>
<dbReference type="Pfam" id="PF01058">
    <property type="entry name" value="Oxidored_q6"/>
    <property type="match status" value="1"/>
</dbReference>
<dbReference type="GO" id="GO:0051539">
    <property type="term" value="F:4 iron, 4 sulfur cluster binding"/>
    <property type="evidence" value="ECO:0007669"/>
    <property type="project" value="UniProtKB-KW"/>
</dbReference>
<evidence type="ECO:0000313" key="5">
    <source>
        <dbReference type="EMBL" id="RLE53672.1"/>
    </source>
</evidence>
<evidence type="ECO:0000313" key="4">
    <source>
        <dbReference type="EMBL" id="RLE48669.1"/>
    </source>
</evidence>
<dbReference type="EMBL" id="QMQV01000063">
    <property type="protein sequence ID" value="RLE48669.1"/>
    <property type="molecule type" value="Genomic_DNA"/>
</dbReference>
<dbReference type="GO" id="GO:0008137">
    <property type="term" value="F:NADH dehydrogenase (ubiquinone) activity"/>
    <property type="evidence" value="ECO:0007669"/>
    <property type="project" value="InterPro"/>
</dbReference>
<dbReference type="GO" id="GO:0048038">
    <property type="term" value="F:quinone binding"/>
    <property type="evidence" value="ECO:0007669"/>
    <property type="project" value="InterPro"/>
</dbReference>
<dbReference type="NCBIfam" id="TIGR01957">
    <property type="entry name" value="nuoB_fam"/>
    <property type="match status" value="1"/>
</dbReference>
<keyword evidence="2" id="KW-0479">Metal-binding</keyword>
<keyword evidence="2" id="KW-0520">NAD</keyword>
<comment type="similarity">
    <text evidence="1 2">Belongs to the complex I 20 kDa subunit family.</text>
</comment>
<dbReference type="SUPFAM" id="SSF56770">
    <property type="entry name" value="HydA/Nqo6-like"/>
    <property type="match status" value="1"/>
</dbReference>
<dbReference type="PANTHER" id="PTHR11995">
    <property type="entry name" value="NADH DEHYDROGENASE"/>
    <property type="match status" value="1"/>
</dbReference>
<comment type="caution">
    <text evidence="4">The sequence shown here is derived from an EMBL/GenBank/DDBJ whole genome shotgun (WGS) entry which is preliminary data.</text>
</comment>
<keyword evidence="2" id="KW-0408">Iron</keyword>